<feature type="transmembrane region" description="Helical" evidence="1">
    <location>
        <begin position="46"/>
        <end position="63"/>
    </location>
</feature>
<feature type="transmembrane region" description="Helical" evidence="1">
    <location>
        <begin position="204"/>
        <end position="224"/>
    </location>
</feature>
<evidence type="ECO:0000313" key="2">
    <source>
        <dbReference type="EMBL" id="KFN51550.1"/>
    </source>
</evidence>
<protein>
    <recommendedName>
        <fullName evidence="4">DUF2339 domain-containing protein</fullName>
    </recommendedName>
</protein>
<dbReference type="PATRIC" id="fig|1384054.3.peg.789"/>
<dbReference type="RefSeq" id="WP_043801154.1">
    <property type="nucleotide sequence ID" value="NZ_AVCH01000064.1"/>
</dbReference>
<feature type="transmembrane region" description="Helical" evidence="1">
    <location>
        <begin position="388"/>
        <end position="407"/>
    </location>
</feature>
<gene>
    <name evidence="2" type="ORF">N790_14680</name>
</gene>
<dbReference type="eggNOG" id="COG5373">
    <property type="taxonomic scope" value="Bacteria"/>
</dbReference>
<feature type="transmembrane region" description="Helical" evidence="1">
    <location>
        <begin position="262"/>
        <end position="281"/>
    </location>
</feature>
<feature type="non-terminal residue" evidence="2">
    <location>
        <position position="1"/>
    </location>
</feature>
<feature type="transmembrane region" description="Helical" evidence="1">
    <location>
        <begin position="450"/>
        <end position="472"/>
    </location>
</feature>
<feature type="transmembrane region" description="Helical" evidence="1">
    <location>
        <begin position="16"/>
        <end position="34"/>
    </location>
</feature>
<dbReference type="AlphaFoldDB" id="A0A091C4J2"/>
<evidence type="ECO:0008006" key="4">
    <source>
        <dbReference type="Google" id="ProtNLM"/>
    </source>
</evidence>
<comment type="caution">
    <text evidence="2">The sequence shown here is derived from an EMBL/GenBank/DDBJ whole genome shotgun (WGS) entry which is preliminary data.</text>
</comment>
<dbReference type="STRING" id="1384054.N790_14680"/>
<feature type="transmembrane region" description="Helical" evidence="1">
    <location>
        <begin position="535"/>
        <end position="555"/>
    </location>
</feature>
<name>A0A091C4J2_9GAMM</name>
<sequence>GAKYYQPEKFATVEPFLVLFFLFYVAIPVLYALAGRGKNGKVDGTLLFGTPLLAFPMQVGLLGDDRMGLAFSALFVAAIYSGLALWARGNQRLRDLAQSAAGMGVVFATLAIPLALTARWTSAAWAIQGAGMVWLGLRQERRLVRWTGLALLVLAGGAWCVSLFDWNLGHEDRFLLNGHAMNLGLLTLAWMAASWLYHRAGKSTVLQVLLILGGLGWWSLLGLREIEVNLTPRFDALYYGGFALVTAALAALLRGPLAWPRLSWPVVASLVLMLPLSIASQDHYDLTLFDHPLWLWWPLLAAALVTLAALREPRSRGLPVAHIAWLVSVATAAGITLLRVLDDRADLADGWLLPAILAPLALLFALAWKKPALAGWPVAEQFPRWRKVWLAIAGAGLGLGWLFGHFLPGDSTPLPWLPLLNPLELWLLLGLLAAALALRAHRDPHRLGSLAWAGAALFMLSMSVLRACHHLAHLPWSPRLLGETTAQASLTVAWCVAGVAAWVLGSRRRDRPLWWLGAGLLGVVLLKLLVVDRQFVGNIAGIVSFVVVGLLLIVVGRIAPTPPRSE</sequence>
<feature type="transmembrane region" description="Helical" evidence="1">
    <location>
        <begin position="512"/>
        <end position="529"/>
    </location>
</feature>
<dbReference type="EMBL" id="AVCH01000064">
    <property type="protein sequence ID" value="KFN51550.1"/>
    <property type="molecule type" value="Genomic_DNA"/>
</dbReference>
<feature type="transmembrane region" description="Helical" evidence="1">
    <location>
        <begin position="419"/>
        <end position="438"/>
    </location>
</feature>
<keyword evidence="3" id="KW-1185">Reference proteome</keyword>
<organism evidence="2 3">
    <name type="scientific">Arenimonas malthae CC-JY-1</name>
    <dbReference type="NCBI Taxonomy" id="1384054"/>
    <lineage>
        <taxon>Bacteria</taxon>
        <taxon>Pseudomonadati</taxon>
        <taxon>Pseudomonadota</taxon>
        <taxon>Gammaproteobacteria</taxon>
        <taxon>Lysobacterales</taxon>
        <taxon>Lysobacteraceae</taxon>
        <taxon>Arenimonas</taxon>
    </lineage>
</organism>
<feature type="transmembrane region" description="Helical" evidence="1">
    <location>
        <begin position="484"/>
        <end position="505"/>
    </location>
</feature>
<feature type="transmembrane region" description="Helical" evidence="1">
    <location>
        <begin position="69"/>
        <end position="87"/>
    </location>
</feature>
<dbReference type="Proteomes" id="UP000029392">
    <property type="component" value="Unassembled WGS sequence"/>
</dbReference>
<dbReference type="Pfam" id="PF10101">
    <property type="entry name" value="DUF2339"/>
    <property type="match status" value="1"/>
</dbReference>
<dbReference type="OrthoDB" id="207428at2"/>
<feature type="transmembrane region" description="Helical" evidence="1">
    <location>
        <begin position="99"/>
        <end position="116"/>
    </location>
</feature>
<keyword evidence="1" id="KW-1133">Transmembrane helix</keyword>
<reference evidence="2 3" key="1">
    <citation type="submission" date="2013-09" db="EMBL/GenBank/DDBJ databases">
        <title>Genome sequencing of Arenimonas malthae.</title>
        <authorList>
            <person name="Chen F."/>
            <person name="Wang G."/>
        </authorList>
    </citation>
    <scope>NUCLEOTIDE SEQUENCE [LARGE SCALE GENOMIC DNA]</scope>
    <source>
        <strain evidence="2 3">CC-JY-1</strain>
    </source>
</reference>
<feature type="transmembrane region" description="Helical" evidence="1">
    <location>
        <begin position="236"/>
        <end position="255"/>
    </location>
</feature>
<dbReference type="PANTHER" id="PTHR38434">
    <property type="entry name" value="BLL2549 PROTEIN"/>
    <property type="match status" value="1"/>
</dbReference>
<accession>A0A091C4J2</accession>
<evidence type="ECO:0000256" key="1">
    <source>
        <dbReference type="SAM" id="Phobius"/>
    </source>
</evidence>
<feature type="transmembrane region" description="Helical" evidence="1">
    <location>
        <begin position="149"/>
        <end position="168"/>
    </location>
</feature>
<feature type="transmembrane region" description="Helical" evidence="1">
    <location>
        <begin position="180"/>
        <end position="197"/>
    </location>
</feature>
<feature type="transmembrane region" description="Helical" evidence="1">
    <location>
        <begin position="317"/>
        <end position="338"/>
    </location>
</feature>
<keyword evidence="1" id="KW-0472">Membrane</keyword>
<feature type="transmembrane region" description="Helical" evidence="1">
    <location>
        <begin position="350"/>
        <end position="368"/>
    </location>
</feature>
<feature type="transmembrane region" description="Helical" evidence="1">
    <location>
        <begin position="293"/>
        <end position="310"/>
    </location>
</feature>
<proteinExistence type="predicted"/>
<dbReference type="PANTHER" id="PTHR38434:SF1">
    <property type="entry name" value="BLL2549 PROTEIN"/>
    <property type="match status" value="1"/>
</dbReference>
<dbReference type="InterPro" id="IPR019286">
    <property type="entry name" value="DUF2339_TM"/>
</dbReference>
<keyword evidence="1" id="KW-0812">Transmembrane</keyword>
<evidence type="ECO:0000313" key="3">
    <source>
        <dbReference type="Proteomes" id="UP000029392"/>
    </source>
</evidence>